<dbReference type="Gene3D" id="3.30.450.40">
    <property type="match status" value="1"/>
</dbReference>
<dbReference type="Gene3D" id="3.30.70.270">
    <property type="match status" value="1"/>
</dbReference>
<dbReference type="Proteomes" id="UP001597090">
    <property type="component" value="Unassembled WGS sequence"/>
</dbReference>
<proteinExistence type="predicted"/>
<evidence type="ECO:0000313" key="7">
    <source>
        <dbReference type="Proteomes" id="UP001597090"/>
    </source>
</evidence>
<dbReference type="NCBIfam" id="TIGR00254">
    <property type="entry name" value="GGDEF"/>
    <property type="match status" value="1"/>
</dbReference>
<dbReference type="SMART" id="SM00267">
    <property type="entry name" value="GGDEF"/>
    <property type="match status" value="1"/>
</dbReference>
<dbReference type="CDD" id="cd01948">
    <property type="entry name" value="EAL"/>
    <property type="match status" value="1"/>
</dbReference>
<dbReference type="Gene3D" id="6.10.340.10">
    <property type="match status" value="1"/>
</dbReference>
<feature type="transmembrane region" description="Helical" evidence="2">
    <location>
        <begin position="250"/>
        <end position="268"/>
    </location>
</feature>
<dbReference type="SUPFAM" id="SSF55073">
    <property type="entry name" value="Nucleotide cyclase"/>
    <property type="match status" value="1"/>
</dbReference>
<keyword evidence="2" id="KW-0472">Membrane</keyword>
<comment type="caution">
    <text evidence="6">The sequence shown here is derived from an EMBL/GenBank/DDBJ whole genome shotgun (WGS) entry which is preliminary data.</text>
</comment>
<feature type="domain" description="EAL" evidence="3">
    <location>
        <begin position="657"/>
        <end position="911"/>
    </location>
</feature>
<dbReference type="InterPro" id="IPR003660">
    <property type="entry name" value="HAMP_dom"/>
</dbReference>
<dbReference type="Pfam" id="PF00563">
    <property type="entry name" value="EAL"/>
    <property type="match status" value="1"/>
</dbReference>
<feature type="domain" description="GGDEF" evidence="5">
    <location>
        <begin position="515"/>
        <end position="648"/>
    </location>
</feature>
<evidence type="ECO:0000259" key="4">
    <source>
        <dbReference type="PROSITE" id="PS50885"/>
    </source>
</evidence>
<dbReference type="InterPro" id="IPR043128">
    <property type="entry name" value="Rev_trsase/Diguanyl_cyclase"/>
</dbReference>
<gene>
    <name evidence="6" type="ORF">ACFQZQ_06265</name>
</gene>
<dbReference type="RefSeq" id="WP_386811908.1">
    <property type="nucleotide sequence ID" value="NZ_JBHTIH010000003.1"/>
</dbReference>
<sequence>MRVEGTFLKSRIARRTFGYFCVAALAPTILLSALAYQAVQDSFQVAAQRAVVETSKAFALGVFQRLDTAARVLQGVGDAAVHANGPTDATAHPVFFASVLPLAQAGPALAASLRAAIAADGGARRVADGRLVVVARGDAVAPEVFLLQQTRGQAGQGATWIAAQLRPEYLWGAPDEFQEGHRICVYAEHRQPLFCSERPVGAGPAQPPTVAGSWALFLKGRFGTTPWTFTTAVPAGSVHAQLPDLLQTLAWVWAGTLLLVALLSLVVIRWTMVPLEQLIAQTRRIPQGVFAPGALGHDEFGQLSTAFNEMGVLVARQMGTLNALSELDRRILKRDALGDVVDLVLQAIQQLVPDAVVCVTDTYAATGEGADCYVRAVAAEATGYARIALPADVVAVAPVAAATWTAMSHDDNPAEPWATLQRLGARRGLTRPLHIGERVCGSVSLGLLADTTPSEDCLQSVHELGSRVAVAIAAKERDDLLVYQARHDGLTGLPNRFAAHEALAATIGRAAPRRQACAVLFFDLDGFKAINDGWGHVTGDRVLVEAANALARDLAGSGFVARLGGDEFLVIVEDATRQDEVLRVAAAAMAAIAAPMSLDAMDLQIVASVGIAVYPDDGQDVATLIRNADIAMYHAKKAGGGLAVFFEDDMNRLASERAQLESDLRHAVQDGELEVHFQPLVDCRSGALLAAEALVRWHHPTRGAVSPATFIPIAERSGLIEELGSWVLDAACRNFAAWQRAGYPLARVAVNVSSRQLRSDRFVATVRTTLAKHGLRASQLEVEITESVLVDDMALATARLEELRRLGVSIAIDDFGTGYSSLAYLKTLPVDALKIDRAFIVDIATSSGALALVRAIIAMAQATGKTVVAEGVEHQAQADLLRQMGCYCIQGYFYHRPMSAAALGGLLAEQRRPAPLLGAEALDH</sequence>
<dbReference type="CDD" id="cd01949">
    <property type="entry name" value="GGDEF"/>
    <property type="match status" value="1"/>
</dbReference>
<dbReference type="InterPro" id="IPR052155">
    <property type="entry name" value="Biofilm_reg_signaling"/>
</dbReference>
<reference evidence="7" key="1">
    <citation type="journal article" date="2019" name="Int. J. Syst. Evol. Microbiol.">
        <title>The Global Catalogue of Microorganisms (GCM) 10K type strain sequencing project: providing services to taxonomists for standard genome sequencing and annotation.</title>
        <authorList>
            <consortium name="The Broad Institute Genomics Platform"/>
            <consortium name="The Broad Institute Genome Sequencing Center for Infectious Disease"/>
            <person name="Wu L."/>
            <person name="Ma J."/>
        </authorList>
    </citation>
    <scope>NUCLEOTIDE SEQUENCE [LARGE SCALE GENOMIC DNA]</scope>
    <source>
        <strain evidence="7">CCUG 55491</strain>
    </source>
</reference>
<evidence type="ECO:0000256" key="2">
    <source>
        <dbReference type="SAM" id="Phobius"/>
    </source>
</evidence>
<keyword evidence="7" id="KW-1185">Reference proteome</keyword>
<dbReference type="CDD" id="cd06225">
    <property type="entry name" value="HAMP"/>
    <property type="match status" value="1"/>
</dbReference>
<keyword evidence="2" id="KW-1133">Transmembrane helix</keyword>
<dbReference type="PROSITE" id="PS50887">
    <property type="entry name" value="GGDEF"/>
    <property type="match status" value="1"/>
</dbReference>
<feature type="domain" description="HAMP" evidence="4">
    <location>
        <begin position="269"/>
        <end position="319"/>
    </location>
</feature>
<dbReference type="InterPro" id="IPR029787">
    <property type="entry name" value="Nucleotide_cyclase"/>
</dbReference>
<dbReference type="InterPro" id="IPR035919">
    <property type="entry name" value="EAL_sf"/>
</dbReference>
<evidence type="ECO:0000259" key="5">
    <source>
        <dbReference type="PROSITE" id="PS50887"/>
    </source>
</evidence>
<name>A0ABW2YKB9_9GAMM</name>
<keyword evidence="1" id="KW-0175">Coiled coil</keyword>
<feature type="coiled-coil region" evidence="1">
    <location>
        <begin position="643"/>
        <end position="670"/>
    </location>
</feature>
<dbReference type="PANTHER" id="PTHR44757">
    <property type="entry name" value="DIGUANYLATE CYCLASE DGCP"/>
    <property type="match status" value="1"/>
</dbReference>
<dbReference type="PROSITE" id="PS50883">
    <property type="entry name" value="EAL"/>
    <property type="match status" value="1"/>
</dbReference>
<dbReference type="InterPro" id="IPR001633">
    <property type="entry name" value="EAL_dom"/>
</dbReference>
<evidence type="ECO:0000259" key="3">
    <source>
        <dbReference type="PROSITE" id="PS50883"/>
    </source>
</evidence>
<accession>A0ABW2YKB9</accession>
<dbReference type="Pfam" id="PF00672">
    <property type="entry name" value="HAMP"/>
    <property type="match status" value="1"/>
</dbReference>
<dbReference type="SUPFAM" id="SSF141868">
    <property type="entry name" value="EAL domain-like"/>
    <property type="match status" value="1"/>
</dbReference>
<organism evidence="6 7">
    <name type="scientific">Lysobacter koreensis</name>
    <dbReference type="NCBI Taxonomy" id="266122"/>
    <lineage>
        <taxon>Bacteria</taxon>
        <taxon>Pseudomonadati</taxon>
        <taxon>Pseudomonadota</taxon>
        <taxon>Gammaproteobacteria</taxon>
        <taxon>Lysobacterales</taxon>
        <taxon>Lysobacteraceae</taxon>
        <taxon>Lysobacter</taxon>
    </lineage>
</organism>
<dbReference type="PANTHER" id="PTHR44757:SF2">
    <property type="entry name" value="BIOFILM ARCHITECTURE MAINTENANCE PROTEIN MBAA"/>
    <property type="match status" value="1"/>
</dbReference>
<protein>
    <submittedName>
        <fullName evidence="6">Bifunctional diguanylate cyclase/phosphodiesterase</fullName>
    </submittedName>
</protein>
<evidence type="ECO:0000313" key="6">
    <source>
        <dbReference type="EMBL" id="MFD0738882.1"/>
    </source>
</evidence>
<dbReference type="Gene3D" id="3.20.20.450">
    <property type="entry name" value="EAL domain"/>
    <property type="match status" value="1"/>
</dbReference>
<dbReference type="InterPro" id="IPR029016">
    <property type="entry name" value="GAF-like_dom_sf"/>
</dbReference>
<dbReference type="Pfam" id="PF00990">
    <property type="entry name" value="GGDEF"/>
    <property type="match status" value="1"/>
</dbReference>
<dbReference type="EMBL" id="JBHTIH010000003">
    <property type="protein sequence ID" value="MFD0738882.1"/>
    <property type="molecule type" value="Genomic_DNA"/>
</dbReference>
<evidence type="ECO:0000256" key="1">
    <source>
        <dbReference type="SAM" id="Coils"/>
    </source>
</evidence>
<dbReference type="PROSITE" id="PS50885">
    <property type="entry name" value="HAMP"/>
    <property type="match status" value="1"/>
</dbReference>
<keyword evidence="2" id="KW-0812">Transmembrane</keyword>
<dbReference type="SMART" id="SM00052">
    <property type="entry name" value="EAL"/>
    <property type="match status" value="1"/>
</dbReference>
<dbReference type="InterPro" id="IPR000160">
    <property type="entry name" value="GGDEF_dom"/>
</dbReference>